<dbReference type="InterPro" id="IPR002347">
    <property type="entry name" value="SDR_fam"/>
</dbReference>
<dbReference type="PRINTS" id="PR00081">
    <property type="entry name" value="GDHRDH"/>
</dbReference>
<keyword evidence="2" id="KW-0560">Oxidoreductase</keyword>
<gene>
    <name evidence="3" type="ORF">I0K15_00620</name>
</gene>
<evidence type="ECO:0000256" key="2">
    <source>
        <dbReference type="ARBA" id="ARBA00023002"/>
    </source>
</evidence>
<evidence type="ECO:0000313" key="3">
    <source>
        <dbReference type="EMBL" id="QPH54316.1"/>
    </source>
</evidence>
<dbReference type="InterPro" id="IPR020904">
    <property type="entry name" value="Sc_DH/Rdtase_CS"/>
</dbReference>
<dbReference type="Gene3D" id="3.40.50.720">
    <property type="entry name" value="NAD(P)-binding Rossmann-like Domain"/>
    <property type="match status" value="1"/>
</dbReference>
<dbReference type="SUPFAM" id="SSF51735">
    <property type="entry name" value="NAD(P)-binding Rossmann-fold domains"/>
    <property type="match status" value="1"/>
</dbReference>
<dbReference type="GO" id="GO:0016491">
    <property type="term" value="F:oxidoreductase activity"/>
    <property type="evidence" value="ECO:0007669"/>
    <property type="project" value="UniProtKB-KW"/>
</dbReference>
<protein>
    <submittedName>
        <fullName evidence="3">SDR family oxidoreductase</fullName>
    </submittedName>
</protein>
<evidence type="ECO:0000256" key="1">
    <source>
        <dbReference type="ARBA" id="ARBA00006484"/>
    </source>
</evidence>
<reference evidence="3 4" key="1">
    <citation type="submission" date="2020-11" db="EMBL/GenBank/DDBJ databases">
        <title>Description of Pontivivens ytuae sp. nov. isolated from deep sea sediment of Mariana Trench.</title>
        <authorList>
            <person name="Wang Z."/>
            <person name="Sun Q.-L."/>
            <person name="Xu X.-D."/>
            <person name="Tang Y.-Z."/>
            <person name="Zhang J."/>
        </authorList>
    </citation>
    <scope>NUCLEOTIDE SEQUENCE [LARGE SCALE GENOMIC DNA]</scope>
    <source>
        <strain evidence="3 4">MT2928</strain>
    </source>
</reference>
<comment type="similarity">
    <text evidence="1">Belongs to the short-chain dehydrogenases/reductases (SDR) family.</text>
</comment>
<keyword evidence="4" id="KW-1185">Reference proteome</keyword>
<dbReference type="EMBL" id="CP064942">
    <property type="protein sequence ID" value="QPH54316.1"/>
    <property type="molecule type" value="Genomic_DNA"/>
</dbReference>
<accession>A0A7S9LS62</accession>
<evidence type="ECO:0000313" key="4">
    <source>
        <dbReference type="Proteomes" id="UP000594800"/>
    </source>
</evidence>
<dbReference type="FunFam" id="3.40.50.720:FF:000084">
    <property type="entry name" value="Short-chain dehydrogenase reductase"/>
    <property type="match status" value="1"/>
</dbReference>
<dbReference type="AlphaFoldDB" id="A0A7S9LS62"/>
<proteinExistence type="inferred from homology"/>
<dbReference type="PROSITE" id="PS00061">
    <property type="entry name" value="ADH_SHORT"/>
    <property type="match status" value="1"/>
</dbReference>
<dbReference type="InterPro" id="IPR036291">
    <property type="entry name" value="NAD(P)-bd_dom_sf"/>
</dbReference>
<dbReference type="RefSeq" id="WP_196103525.1">
    <property type="nucleotide sequence ID" value="NZ_CP064942.1"/>
</dbReference>
<name>A0A7S9LS62_9RHOB</name>
<dbReference type="Pfam" id="PF13561">
    <property type="entry name" value="adh_short_C2"/>
    <property type="match status" value="1"/>
</dbReference>
<dbReference type="KEGG" id="poz:I0K15_00620"/>
<dbReference type="PRINTS" id="PR00080">
    <property type="entry name" value="SDRFAMILY"/>
</dbReference>
<dbReference type="Proteomes" id="UP000594800">
    <property type="component" value="Chromosome"/>
</dbReference>
<dbReference type="PANTHER" id="PTHR24321">
    <property type="entry name" value="DEHYDROGENASES, SHORT CHAIN"/>
    <property type="match status" value="1"/>
</dbReference>
<dbReference type="PANTHER" id="PTHR24321:SF8">
    <property type="entry name" value="ESTRADIOL 17-BETA-DEHYDROGENASE 8-RELATED"/>
    <property type="match status" value="1"/>
</dbReference>
<organism evidence="3 4">
    <name type="scientific">Pontivivens ytuae</name>
    <dbReference type="NCBI Taxonomy" id="2789856"/>
    <lineage>
        <taxon>Bacteria</taxon>
        <taxon>Pseudomonadati</taxon>
        <taxon>Pseudomonadota</taxon>
        <taxon>Alphaproteobacteria</taxon>
        <taxon>Rhodobacterales</taxon>
        <taxon>Paracoccaceae</taxon>
        <taxon>Pontivivens</taxon>
    </lineage>
</organism>
<sequence>MTRRALVTGGAKGIGLGTAQHLAAQGWQVDVLDTDAEALAALDGITGHLCDVSNEAAVAGVLETLALDRLDLLVNNAGRANPVTGQIEELALADWRAMLDSHLTGAFLVTRACVPALRAAKGSIVNIASTRALMSEPDTEAYAAAKGALTAFTHALAVSLGPDIRANAILPGWIEVGALRPGGAAAELTETDHAQHPAGRVGTARDVAETVAWLADAGFVTGTQVVVDGGMTRKMIYAD</sequence>